<feature type="non-terminal residue" evidence="1">
    <location>
        <position position="380"/>
    </location>
</feature>
<protein>
    <submittedName>
        <fullName evidence="1">Uncharacterized protein</fullName>
    </submittedName>
</protein>
<reference evidence="1" key="1">
    <citation type="journal article" date="2015" name="Nature">
        <title>Complex archaea that bridge the gap between prokaryotes and eukaryotes.</title>
        <authorList>
            <person name="Spang A."/>
            <person name="Saw J.H."/>
            <person name="Jorgensen S.L."/>
            <person name="Zaremba-Niedzwiedzka K."/>
            <person name="Martijn J."/>
            <person name="Lind A.E."/>
            <person name="van Eijk R."/>
            <person name="Schleper C."/>
            <person name="Guy L."/>
            <person name="Ettema T.J."/>
        </authorList>
    </citation>
    <scope>NUCLEOTIDE SEQUENCE</scope>
</reference>
<accession>A0A0F8ZFW1</accession>
<dbReference type="Gene3D" id="3.40.50.150">
    <property type="entry name" value="Vaccinia Virus protein VP39"/>
    <property type="match status" value="1"/>
</dbReference>
<proteinExistence type="predicted"/>
<dbReference type="SUPFAM" id="SSF53448">
    <property type="entry name" value="Nucleotide-diphospho-sugar transferases"/>
    <property type="match status" value="1"/>
</dbReference>
<organism evidence="1">
    <name type="scientific">marine sediment metagenome</name>
    <dbReference type="NCBI Taxonomy" id="412755"/>
    <lineage>
        <taxon>unclassified sequences</taxon>
        <taxon>metagenomes</taxon>
        <taxon>ecological metagenomes</taxon>
    </lineage>
</organism>
<dbReference type="InterPro" id="IPR029044">
    <property type="entry name" value="Nucleotide-diphossugar_trans"/>
</dbReference>
<dbReference type="InterPro" id="IPR029063">
    <property type="entry name" value="SAM-dependent_MTases_sf"/>
</dbReference>
<gene>
    <name evidence="1" type="ORF">LCGC14_2779090</name>
</gene>
<dbReference type="Pfam" id="PF13578">
    <property type="entry name" value="Methyltransf_24"/>
    <property type="match status" value="1"/>
</dbReference>
<sequence length="380" mass="42488">MKVIFAIPALTGALQMECALSLMQTQRILDLKGISHEVFSISSCPVISTARNTLAAMFMAEAEATDLFFIDSDVGFDPVAVVKILERSESIVAGVYPLKRDEGGFPVKLRTRDGAPLGRDGLAEAIFMPAGFMRIKRGVFDLLAESYPELKYEENVLEVDSAAGQEAYDFFGMGAFGRRFRGEDYAFCQRWRDIKGTLWVYPNIDFQHVGRKSYKANYHEHLLALPGGAKSNLKLTKALDVPGFMEPRELVWLATQAKQHELIAEFGSLLGRSTRVLADNTPGTVYALDDWKGLRDEKGERIPIEHAYRGFCLYLREHIDSGKVVPIVVDHEHPESLPPEWLNGAKPDMVFIDGDHRYESVKRDLLTSLDRIRSGGLLCG</sequence>
<evidence type="ECO:0000313" key="1">
    <source>
        <dbReference type="EMBL" id="KKK84860.1"/>
    </source>
</evidence>
<dbReference type="AlphaFoldDB" id="A0A0F8ZFW1"/>
<comment type="caution">
    <text evidence="1">The sequence shown here is derived from an EMBL/GenBank/DDBJ whole genome shotgun (WGS) entry which is preliminary data.</text>
</comment>
<dbReference type="EMBL" id="LAZR01051573">
    <property type="protein sequence ID" value="KKK84860.1"/>
    <property type="molecule type" value="Genomic_DNA"/>
</dbReference>
<name>A0A0F8ZFW1_9ZZZZ</name>
<dbReference type="SUPFAM" id="SSF53335">
    <property type="entry name" value="S-adenosyl-L-methionine-dependent methyltransferases"/>
    <property type="match status" value="1"/>
</dbReference>